<dbReference type="EMBL" id="JACASF010000008">
    <property type="protein sequence ID" value="KAF6462169.1"/>
    <property type="molecule type" value="Genomic_DNA"/>
</dbReference>
<dbReference type="Proteomes" id="UP000550707">
    <property type="component" value="Unassembled WGS sequence"/>
</dbReference>
<comment type="caution">
    <text evidence="2">The sequence shown here is derived from an EMBL/GenBank/DDBJ whole genome shotgun (WGS) entry which is preliminary data.</text>
</comment>
<keyword evidence="3" id="KW-1185">Reference proteome</keyword>
<reference evidence="2 3" key="1">
    <citation type="journal article" date="2020" name="Nature">
        <title>Six reference-quality genomes reveal evolution of bat adaptations.</title>
        <authorList>
            <person name="Jebb D."/>
            <person name="Huang Z."/>
            <person name="Pippel M."/>
            <person name="Hughes G.M."/>
            <person name="Lavrichenko K."/>
            <person name="Devanna P."/>
            <person name="Winkler S."/>
            <person name="Jermiin L.S."/>
            <person name="Skirmuntt E.C."/>
            <person name="Katzourakis A."/>
            <person name="Burkitt-Gray L."/>
            <person name="Ray D.A."/>
            <person name="Sullivan K.A.M."/>
            <person name="Roscito J.G."/>
            <person name="Kirilenko B.M."/>
            <person name="Davalos L.M."/>
            <person name="Corthals A.P."/>
            <person name="Power M.L."/>
            <person name="Jones G."/>
            <person name="Ransome R.D."/>
            <person name="Dechmann D.K.N."/>
            <person name="Locatelli A.G."/>
            <person name="Puechmaille S.J."/>
            <person name="Fedrigo O."/>
            <person name="Jarvis E.D."/>
            <person name="Hiller M."/>
            <person name="Vernes S.C."/>
            <person name="Myers E.W."/>
            <person name="Teeling E.C."/>
        </authorList>
    </citation>
    <scope>NUCLEOTIDE SEQUENCE [LARGE SCALE GENOMIC DNA]</scope>
    <source>
        <strain evidence="2">MMolMol1</strain>
        <tissue evidence="2">Muscle</tissue>
    </source>
</reference>
<sequence>MISREAPAQPLVETETRAGLKARGPGSKRKVYIPGPAEFLTCKFFFFSFILTRGHFSIFCSDRAGGRERKRERNIDVKGHIEWLPPARPTRAGDKLQPRYVPLAGTEPGSLRTAGRCSNR</sequence>
<name>A0A7J8GRD4_MOLMO</name>
<feature type="region of interest" description="Disordered" evidence="1">
    <location>
        <begin position="86"/>
        <end position="120"/>
    </location>
</feature>
<feature type="region of interest" description="Disordered" evidence="1">
    <location>
        <begin position="1"/>
        <end position="26"/>
    </location>
</feature>
<dbReference type="AlphaFoldDB" id="A0A7J8GRD4"/>
<evidence type="ECO:0000256" key="1">
    <source>
        <dbReference type="SAM" id="MobiDB-lite"/>
    </source>
</evidence>
<accession>A0A7J8GRD4</accession>
<evidence type="ECO:0000313" key="3">
    <source>
        <dbReference type="Proteomes" id="UP000550707"/>
    </source>
</evidence>
<protein>
    <submittedName>
        <fullName evidence="2">Uncharacterized protein</fullName>
    </submittedName>
</protein>
<gene>
    <name evidence="2" type="ORF">HJG59_011233</name>
</gene>
<proteinExistence type="predicted"/>
<evidence type="ECO:0000313" key="2">
    <source>
        <dbReference type="EMBL" id="KAF6462169.1"/>
    </source>
</evidence>
<organism evidence="2 3">
    <name type="scientific">Molossus molossus</name>
    <name type="common">Pallas' mastiff bat</name>
    <name type="synonym">Vespertilio molossus</name>
    <dbReference type="NCBI Taxonomy" id="27622"/>
    <lineage>
        <taxon>Eukaryota</taxon>
        <taxon>Metazoa</taxon>
        <taxon>Chordata</taxon>
        <taxon>Craniata</taxon>
        <taxon>Vertebrata</taxon>
        <taxon>Euteleostomi</taxon>
        <taxon>Mammalia</taxon>
        <taxon>Eutheria</taxon>
        <taxon>Laurasiatheria</taxon>
        <taxon>Chiroptera</taxon>
        <taxon>Yangochiroptera</taxon>
        <taxon>Molossidae</taxon>
        <taxon>Molossus</taxon>
    </lineage>
</organism>
<dbReference type="InParanoid" id="A0A7J8GRD4"/>